<evidence type="ECO:0000256" key="2">
    <source>
        <dbReference type="ARBA" id="ARBA00004953"/>
    </source>
</evidence>
<dbReference type="PANTHER" id="PTHR34308">
    <property type="entry name" value="COBALAMIN BIOSYNTHESIS PROTEIN CBIB"/>
    <property type="match status" value="1"/>
</dbReference>
<dbReference type="NCBIfam" id="TIGR00380">
    <property type="entry name" value="cobal_cbiB"/>
    <property type="match status" value="1"/>
</dbReference>
<gene>
    <name evidence="9" type="primary">cobD</name>
    <name evidence="10" type="ordered locus">BN4_10519</name>
</gene>
<comment type="similarity">
    <text evidence="3 9">Belongs to the CobD/CbiB family.</text>
</comment>
<dbReference type="UniPathway" id="UPA00148"/>
<dbReference type="InterPro" id="IPR004485">
    <property type="entry name" value="Cobalamin_biosynth_CobD/CbiB"/>
</dbReference>
<keyword evidence="5 9" id="KW-0169">Cobalamin biosynthesis</keyword>
<dbReference type="GO" id="GO:0005886">
    <property type="term" value="C:plasma membrane"/>
    <property type="evidence" value="ECO:0007669"/>
    <property type="project" value="UniProtKB-SubCell"/>
</dbReference>
<feature type="transmembrane region" description="Helical" evidence="9">
    <location>
        <begin position="292"/>
        <end position="314"/>
    </location>
</feature>
<comment type="function">
    <text evidence="9">Converts cobyric acid to cobinamide by the addition of aminopropanol on the F carboxylic group.</text>
</comment>
<organism evidence="10 11">
    <name type="scientific">Pseudodesulfovibrio piezophilus (strain DSM 21447 / JCM 15486 / C1TLV30)</name>
    <name type="common">Desulfovibrio piezophilus</name>
    <dbReference type="NCBI Taxonomy" id="1322246"/>
    <lineage>
        <taxon>Bacteria</taxon>
        <taxon>Pseudomonadati</taxon>
        <taxon>Thermodesulfobacteriota</taxon>
        <taxon>Desulfovibrionia</taxon>
        <taxon>Desulfovibrionales</taxon>
        <taxon>Desulfovibrionaceae</taxon>
    </lineage>
</organism>
<name>M1WQL1_PSEP2</name>
<keyword evidence="8 9" id="KW-0472">Membrane</keyword>
<protein>
    <recommendedName>
        <fullName evidence="9">Cobalamin biosynthesis protein CobD</fullName>
    </recommendedName>
</protein>
<dbReference type="AlphaFoldDB" id="M1WQL1"/>
<dbReference type="GO" id="GO:0009236">
    <property type="term" value="P:cobalamin biosynthetic process"/>
    <property type="evidence" value="ECO:0007669"/>
    <property type="project" value="UniProtKB-UniRule"/>
</dbReference>
<dbReference type="GO" id="GO:0015420">
    <property type="term" value="F:ABC-type vitamin B12 transporter activity"/>
    <property type="evidence" value="ECO:0007669"/>
    <property type="project" value="UniProtKB-UniRule"/>
</dbReference>
<accession>M1WQL1</accession>
<comment type="caution">
    <text evidence="9">Lacks conserved residue(s) required for the propagation of feature annotation.</text>
</comment>
<reference evidence="10 11" key="1">
    <citation type="journal article" date="2013" name="PLoS ONE">
        <title>The first genomic and proteomic characterization of a deep-sea sulfate reducer: insights into the piezophilic lifestyle of Desulfovibrio piezophilus.</title>
        <authorList>
            <person name="Pradel N."/>
            <person name="Ji B."/>
            <person name="Gimenez G."/>
            <person name="Talla E."/>
            <person name="Lenoble P."/>
            <person name="Garel M."/>
            <person name="Tamburini C."/>
            <person name="Fourquet P."/>
            <person name="Lebrun R."/>
            <person name="Bertin P."/>
            <person name="Denis Y."/>
            <person name="Pophillat M."/>
            <person name="Barbe V."/>
            <person name="Ollivier B."/>
            <person name="Dolla A."/>
        </authorList>
    </citation>
    <scope>NUCLEOTIDE SEQUENCE [LARGE SCALE GENOMIC DNA]</scope>
    <source>
        <strain evidence="11">DSM 10523 / SB164P1</strain>
    </source>
</reference>
<evidence type="ECO:0000256" key="3">
    <source>
        <dbReference type="ARBA" id="ARBA00006263"/>
    </source>
</evidence>
<keyword evidence="6 9" id="KW-0812">Transmembrane</keyword>
<dbReference type="Proteomes" id="UP000011724">
    <property type="component" value="Chromosome"/>
</dbReference>
<evidence type="ECO:0000256" key="8">
    <source>
        <dbReference type="ARBA" id="ARBA00023136"/>
    </source>
</evidence>
<reference evidence="11" key="2">
    <citation type="journal article" date="2013" name="Stand. Genomic Sci.">
        <title>Complete genome sequence of Desulfocapsa sulfexigens, a marine deltaproteobacterium specialized in disproportionating inorganic sulfur compounds.</title>
        <authorList>
            <person name="Finster K.W."/>
            <person name="Kjeldsen K.U."/>
            <person name="Kube M."/>
            <person name="Reinhardt R."/>
            <person name="Mussmann M."/>
            <person name="Amann R."/>
            <person name="Schreiber L."/>
        </authorList>
    </citation>
    <scope>NUCLEOTIDE SEQUENCE [LARGE SCALE GENOMIC DNA]</scope>
    <source>
        <strain evidence="11">DSM 10523 / SB164P1</strain>
    </source>
</reference>
<dbReference type="PATRIC" id="fig|879567.3.peg.540"/>
<comment type="subcellular location">
    <subcellularLocation>
        <location evidence="1 9">Cell membrane</location>
        <topology evidence="1 9">Multi-pass membrane protein</topology>
    </subcellularLocation>
</comment>
<sequence>MTLGTILVTFSVPLLAVLADSVLGDPQNFPHPVRLIGKILNSLEKLIRRVELDLYIAGWVTLLLLTLGAWSLVAFLTALPYLGFLLSIYLSYAGLALGCLVQESRKVVHQLEIGDLNGARKELSMLVSRDTTTLDEDGIRQTLAETLSENLNDGFVAPLFYLTLLGPEGLWVYKVVSTMDSMWGYKTEKYRILGYAAAKIDDILAFFPARITAYSLLMIGRLRKLQSVQAVQSFPSDARKMESPNAGWPMAATAWLLGGQMGGRTVYFGEIKEKPILGPRGQKWTKEMISELFLISKSTGYLVSCLFIVILPWLRFLL</sequence>
<proteinExistence type="inferred from homology"/>
<dbReference type="BioCyc" id="DPIE1322246:BN4_RS02685-MONOMER"/>
<dbReference type="HOGENOM" id="CLU_054212_0_0_7"/>
<dbReference type="RefSeq" id="WP_015413812.1">
    <property type="nucleotide sequence ID" value="NC_020409.1"/>
</dbReference>
<dbReference type="eggNOG" id="COG1270">
    <property type="taxonomic scope" value="Bacteria"/>
</dbReference>
<dbReference type="PANTHER" id="PTHR34308:SF1">
    <property type="entry name" value="COBALAMIN BIOSYNTHESIS PROTEIN CBIB"/>
    <property type="match status" value="1"/>
</dbReference>
<dbReference type="EMBL" id="FO203427">
    <property type="protein sequence ID" value="CCH47757.1"/>
    <property type="molecule type" value="Genomic_DNA"/>
</dbReference>
<evidence type="ECO:0000256" key="6">
    <source>
        <dbReference type="ARBA" id="ARBA00022692"/>
    </source>
</evidence>
<keyword evidence="7 9" id="KW-1133">Transmembrane helix</keyword>
<evidence type="ECO:0000256" key="4">
    <source>
        <dbReference type="ARBA" id="ARBA00022475"/>
    </source>
</evidence>
<keyword evidence="4 9" id="KW-1003">Cell membrane</keyword>
<evidence type="ECO:0000256" key="1">
    <source>
        <dbReference type="ARBA" id="ARBA00004651"/>
    </source>
</evidence>
<dbReference type="KEGG" id="dpi:BN4_10519"/>
<feature type="transmembrane region" description="Helical" evidence="9">
    <location>
        <begin position="81"/>
        <end position="101"/>
    </location>
</feature>
<dbReference type="STRING" id="1322246.BN4_10519"/>
<evidence type="ECO:0000313" key="11">
    <source>
        <dbReference type="Proteomes" id="UP000011724"/>
    </source>
</evidence>
<dbReference type="HAMAP" id="MF_00024">
    <property type="entry name" value="CobD_CbiB"/>
    <property type="match status" value="1"/>
</dbReference>
<comment type="pathway">
    <text evidence="2 9">Cofactor biosynthesis; adenosylcobalamin biosynthesis.</text>
</comment>
<evidence type="ECO:0000256" key="5">
    <source>
        <dbReference type="ARBA" id="ARBA00022573"/>
    </source>
</evidence>
<feature type="transmembrane region" description="Helical" evidence="9">
    <location>
        <begin position="54"/>
        <end position="75"/>
    </location>
</feature>
<evidence type="ECO:0000256" key="9">
    <source>
        <dbReference type="HAMAP-Rule" id="MF_00024"/>
    </source>
</evidence>
<evidence type="ECO:0000313" key="10">
    <source>
        <dbReference type="EMBL" id="CCH47757.1"/>
    </source>
</evidence>
<dbReference type="Pfam" id="PF03186">
    <property type="entry name" value="CobD_Cbib"/>
    <property type="match status" value="1"/>
</dbReference>
<dbReference type="GO" id="GO:0048472">
    <property type="term" value="F:threonine-phosphate decarboxylase activity"/>
    <property type="evidence" value="ECO:0007669"/>
    <property type="project" value="InterPro"/>
</dbReference>
<evidence type="ECO:0000256" key="7">
    <source>
        <dbReference type="ARBA" id="ARBA00022989"/>
    </source>
</evidence>
<keyword evidence="11" id="KW-1185">Reference proteome</keyword>